<protein>
    <recommendedName>
        <fullName evidence="1">Peptidase S26 domain-containing protein</fullName>
    </recommendedName>
</protein>
<dbReference type="Pfam" id="PF10502">
    <property type="entry name" value="Peptidase_S26"/>
    <property type="match status" value="1"/>
</dbReference>
<reference evidence="2" key="1">
    <citation type="journal article" date="2014" name="Front. Microbiol.">
        <title>High frequency of phylogenetically diverse reductive dehalogenase-homologous genes in deep subseafloor sedimentary metagenomes.</title>
        <authorList>
            <person name="Kawai M."/>
            <person name="Futagami T."/>
            <person name="Toyoda A."/>
            <person name="Takaki Y."/>
            <person name="Nishi S."/>
            <person name="Hori S."/>
            <person name="Arai W."/>
            <person name="Tsubouchi T."/>
            <person name="Morono Y."/>
            <person name="Uchiyama I."/>
            <person name="Ito T."/>
            <person name="Fujiyama A."/>
            <person name="Inagaki F."/>
            <person name="Takami H."/>
        </authorList>
    </citation>
    <scope>NUCLEOTIDE SEQUENCE</scope>
    <source>
        <strain evidence="2">Expedition CK06-06</strain>
    </source>
</reference>
<dbReference type="EMBL" id="BARS01015335">
    <property type="protein sequence ID" value="GAF89308.1"/>
    <property type="molecule type" value="Genomic_DNA"/>
</dbReference>
<dbReference type="CDD" id="cd06530">
    <property type="entry name" value="S26_SPase_I"/>
    <property type="match status" value="1"/>
</dbReference>
<accession>X0T726</accession>
<dbReference type="InterPro" id="IPR000223">
    <property type="entry name" value="Pept_S26A_signal_pept_1"/>
</dbReference>
<dbReference type="InterPro" id="IPR019533">
    <property type="entry name" value="Peptidase_S26"/>
</dbReference>
<comment type="caution">
    <text evidence="2">The sequence shown here is derived from an EMBL/GenBank/DDBJ whole genome shotgun (WGS) entry which is preliminary data.</text>
</comment>
<dbReference type="PANTHER" id="PTHR43390">
    <property type="entry name" value="SIGNAL PEPTIDASE I"/>
    <property type="match status" value="1"/>
</dbReference>
<evidence type="ECO:0000259" key="1">
    <source>
        <dbReference type="Pfam" id="PF10502"/>
    </source>
</evidence>
<dbReference type="GO" id="GO:0010027">
    <property type="term" value="P:thylakoid membrane organization"/>
    <property type="evidence" value="ECO:0007669"/>
    <property type="project" value="TreeGrafter"/>
</dbReference>
<dbReference type="PANTHER" id="PTHR43390:SF12">
    <property type="entry name" value="THYLAKOIDAL PROCESSING PEPTIDASE 1 CHLOROPLASTIC"/>
    <property type="match status" value="1"/>
</dbReference>
<organism evidence="2">
    <name type="scientific">marine sediment metagenome</name>
    <dbReference type="NCBI Taxonomy" id="412755"/>
    <lineage>
        <taxon>unclassified sequences</taxon>
        <taxon>metagenomes</taxon>
        <taxon>ecological metagenomes</taxon>
    </lineage>
</organism>
<dbReference type="SUPFAM" id="SSF51306">
    <property type="entry name" value="LexA/Signal peptidase"/>
    <property type="match status" value="1"/>
</dbReference>
<dbReference type="InterPro" id="IPR036286">
    <property type="entry name" value="LexA/Signal_pep-like_sf"/>
</dbReference>
<dbReference type="GO" id="GO:0006465">
    <property type="term" value="P:signal peptide processing"/>
    <property type="evidence" value="ECO:0007669"/>
    <property type="project" value="InterPro"/>
</dbReference>
<gene>
    <name evidence="2" type="ORF">S01H1_25394</name>
</gene>
<dbReference type="AlphaFoldDB" id="X0T726"/>
<proteinExistence type="predicted"/>
<feature type="non-terminal residue" evidence="2">
    <location>
        <position position="1"/>
    </location>
</feature>
<feature type="domain" description="Peptidase S26" evidence="1">
    <location>
        <begin position="117"/>
        <end position="165"/>
    </location>
</feature>
<dbReference type="GO" id="GO:0009535">
    <property type="term" value="C:chloroplast thylakoid membrane"/>
    <property type="evidence" value="ECO:0007669"/>
    <property type="project" value="TreeGrafter"/>
</dbReference>
<name>X0T726_9ZZZZ</name>
<sequence>RLNQGNVEFLLPGETEWIPEEELREILGFTYKTRRMFQPQEYTYFRQAGVGLALLDSGIEPSDQQDVAINRYFSTSKNNSGSVSWRQRSLIDNAEVEKWRYKALYSLKPYSHLFRSQWRVLERGWYVPEDRIFPMGDNRDDSRDARYFGPVRVGKVLGRALFRYWPLARLGGIH</sequence>
<dbReference type="GO" id="GO:0004252">
    <property type="term" value="F:serine-type endopeptidase activity"/>
    <property type="evidence" value="ECO:0007669"/>
    <property type="project" value="InterPro"/>
</dbReference>
<evidence type="ECO:0000313" key="2">
    <source>
        <dbReference type="EMBL" id="GAF89308.1"/>
    </source>
</evidence>
<dbReference type="Gene3D" id="2.10.109.10">
    <property type="entry name" value="Umud Fragment, subunit A"/>
    <property type="match status" value="1"/>
</dbReference>